<dbReference type="PANTHER" id="PTHR48045">
    <property type="entry name" value="UDP-GLYCOSYLTRANSFERASE 72B1"/>
    <property type="match status" value="1"/>
</dbReference>
<dbReference type="Pfam" id="PF00201">
    <property type="entry name" value="UDPGT"/>
    <property type="match status" value="1"/>
</dbReference>
<evidence type="ECO:0000256" key="1">
    <source>
        <dbReference type="ARBA" id="ARBA00022679"/>
    </source>
</evidence>
<name>A0AAD9XSY8_9ROSI</name>
<gene>
    <name evidence="2" type="ORF">Ddye_003554</name>
</gene>
<keyword evidence="3" id="KW-1185">Reference proteome</keyword>
<evidence type="ECO:0000313" key="2">
    <source>
        <dbReference type="EMBL" id="KAK2664980.1"/>
    </source>
</evidence>
<protein>
    <submittedName>
        <fullName evidence="2">Uncharacterized protein</fullName>
    </submittedName>
</protein>
<dbReference type="Proteomes" id="UP001280121">
    <property type="component" value="Unassembled WGS sequence"/>
</dbReference>
<organism evidence="2 3">
    <name type="scientific">Dipteronia dyeriana</name>
    <dbReference type="NCBI Taxonomy" id="168575"/>
    <lineage>
        <taxon>Eukaryota</taxon>
        <taxon>Viridiplantae</taxon>
        <taxon>Streptophyta</taxon>
        <taxon>Embryophyta</taxon>
        <taxon>Tracheophyta</taxon>
        <taxon>Spermatophyta</taxon>
        <taxon>Magnoliopsida</taxon>
        <taxon>eudicotyledons</taxon>
        <taxon>Gunneridae</taxon>
        <taxon>Pentapetalae</taxon>
        <taxon>rosids</taxon>
        <taxon>malvids</taxon>
        <taxon>Sapindales</taxon>
        <taxon>Sapindaceae</taxon>
        <taxon>Hippocastanoideae</taxon>
        <taxon>Acereae</taxon>
        <taxon>Dipteronia</taxon>
    </lineage>
</organism>
<accession>A0AAD9XSY8</accession>
<sequence length="133" mass="14999">MAEKNSSVVYVSFGSVVVLSENEMEAIATAVKKSKRPFFWFVKKPDYNSPDKSGELALAFKEVTKNQGLIVSWCPQTKVLAHQVIACFITGCGWNSEFYPGNDLCRCGGDRLHRAMHAYCQNQTLEWVNDKQE</sequence>
<keyword evidence="1" id="KW-0808">Transferase</keyword>
<dbReference type="SUPFAM" id="SSF53756">
    <property type="entry name" value="UDP-Glycosyltransferase/glycogen phosphorylase"/>
    <property type="match status" value="1"/>
</dbReference>
<dbReference type="InterPro" id="IPR002213">
    <property type="entry name" value="UDP_glucos_trans"/>
</dbReference>
<dbReference type="PANTHER" id="PTHR48045:SF26">
    <property type="entry name" value="UDP-GLYCOSYLTRANSFERASE 74E2-LIKE"/>
    <property type="match status" value="1"/>
</dbReference>
<dbReference type="Gene3D" id="3.40.50.2000">
    <property type="entry name" value="Glycogen Phosphorylase B"/>
    <property type="match status" value="1"/>
</dbReference>
<dbReference type="GO" id="GO:0008194">
    <property type="term" value="F:UDP-glycosyltransferase activity"/>
    <property type="evidence" value="ECO:0007669"/>
    <property type="project" value="InterPro"/>
</dbReference>
<dbReference type="AlphaFoldDB" id="A0AAD9XSY8"/>
<evidence type="ECO:0000313" key="3">
    <source>
        <dbReference type="Proteomes" id="UP001280121"/>
    </source>
</evidence>
<comment type="caution">
    <text evidence="2">The sequence shown here is derived from an EMBL/GenBank/DDBJ whole genome shotgun (WGS) entry which is preliminary data.</text>
</comment>
<dbReference type="EMBL" id="JANJYI010000001">
    <property type="protein sequence ID" value="KAK2664980.1"/>
    <property type="molecule type" value="Genomic_DNA"/>
</dbReference>
<reference evidence="2" key="1">
    <citation type="journal article" date="2023" name="Plant J.">
        <title>Genome sequences and population genomics provide insights into the demographic history, inbreeding, and mutation load of two 'living fossil' tree species of Dipteronia.</title>
        <authorList>
            <person name="Feng Y."/>
            <person name="Comes H.P."/>
            <person name="Chen J."/>
            <person name="Zhu S."/>
            <person name="Lu R."/>
            <person name="Zhang X."/>
            <person name="Li P."/>
            <person name="Qiu J."/>
            <person name="Olsen K.M."/>
            <person name="Qiu Y."/>
        </authorList>
    </citation>
    <scope>NUCLEOTIDE SEQUENCE</scope>
    <source>
        <strain evidence="2">KIB01</strain>
    </source>
</reference>
<proteinExistence type="predicted"/>